<gene>
    <name evidence="2" type="ORF">SAMN05444695_101770</name>
</gene>
<dbReference type="Gene3D" id="1.10.10.10">
    <property type="entry name" value="Winged helix-like DNA-binding domain superfamily/Winged helix DNA-binding domain"/>
    <property type="match status" value="1"/>
</dbReference>
<organism evidence="2 3">
    <name type="scientific">Rhodococcus triatomae</name>
    <dbReference type="NCBI Taxonomy" id="300028"/>
    <lineage>
        <taxon>Bacteria</taxon>
        <taxon>Bacillati</taxon>
        <taxon>Actinomycetota</taxon>
        <taxon>Actinomycetes</taxon>
        <taxon>Mycobacteriales</taxon>
        <taxon>Nocardiaceae</taxon>
        <taxon>Rhodococcus</taxon>
    </lineage>
</organism>
<reference evidence="2 3" key="1">
    <citation type="submission" date="2016-10" db="EMBL/GenBank/DDBJ databases">
        <authorList>
            <person name="de Groot N.N."/>
        </authorList>
    </citation>
    <scope>NUCLEOTIDE SEQUENCE [LARGE SCALE GENOMIC DNA]</scope>
    <source>
        <strain evidence="2 3">DSM 44892</strain>
    </source>
</reference>
<dbReference type="PANTHER" id="PTHR33164">
    <property type="entry name" value="TRANSCRIPTIONAL REGULATOR, MARR FAMILY"/>
    <property type="match status" value="1"/>
</dbReference>
<dbReference type="InterPro" id="IPR036390">
    <property type="entry name" value="WH_DNA-bd_sf"/>
</dbReference>
<evidence type="ECO:0000313" key="3">
    <source>
        <dbReference type="Proteomes" id="UP000183263"/>
    </source>
</evidence>
<keyword evidence="2" id="KW-0238">DNA-binding</keyword>
<dbReference type="EMBL" id="FNDN01000001">
    <property type="protein sequence ID" value="SDH30308.1"/>
    <property type="molecule type" value="Genomic_DNA"/>
</dbReference>
<dbReference type="Proteomes" id="UP000183263">
    <property type="component" value="Unassembled WGS sequence"/>
</dbReference>
<sequence>MGTDARLGVDDPDGYSDGVGEIIRQWARTRPELDVSALEIFGRLHRSFLLYRSQINEVFEDFGTNEAGFDVLACLRRAEPTFSRTAGQLAKQTLITTGGLTLRVNRLEEAGLVVRERDAADARVVYVTLTDAGRQLIDDVADAHFTELGRLLRQVGPSERRQLAGLLSTLEGSLRAAAEEAEDEGEGAKAG</sequence>
<keyword evidence="3" id="KW-1185">Reference proteome</keyword>
<name>A0A1G8BAV3_9NOCA</name>
<protein>
    <submittedName>
        <fullName evidence="2">DNA-binding transcriptional regulator, MarR family</fullName>
    </submittedName>
</protein>
<evidence type="ECO:0000259" key="1">
    <source>
        <dbReference type="PROSITE" id="PS50995"/>
    </source>
</evidence>
<dbReference type="GO" id="GO:0003677">
    <property type="term" value="F:DNA binding"/>
    <property type="evidence" value="ECO:0007669"/>
    <property type="project" value="UniProtKB-KW"/>
</dbReference>
<dbReference type="InterPro" id="IPR039422">
    <property type="entry name" value="MarR/SlyA-like"/>
</dbReference>
<dbReference type="PROSITE" id="PS50995">
    <property type="entry name" value="HTH_MARR_2"/>
    <property type="match status" value="1"/>
</dbReference>
<dbReference type="Pfam" id="PF12802">
    <property type="entry name" value="MarR_2"/>
    <property type="match status" value="1"/>
</dbReference>
<dbReference type="InterPro" id="IPR036388">
    <property type="entry name" value="WH-like_DNA-bd_sf"/>
</dbReference>
<dbReference type="GO" id="GO:0006950">
    <property type="term" value="P:response to stress"/>
    <property type="evidence" value="ECO:0007669"/>
    <property type="project" value="TreeGrafter"/>
</dbReference>
<dbReference type="SMART" id="SM00347">
    <property type="entry name" value="HTH_MARR"/>
    <property type="match status" value="1"/>
</dbReference>
<dbReference type="PANTHER" id="PTHR33164:SF104">
    <property type="entry name" value="TRANSCRIPTIONAL REGULATORY PROTEIN"/>
    <property type="match status" value="1"/>
</dbReference>
<evidence type="ECO:0000313" key="2">
    <source>
        <dbReference type="EMBL" id="SDH30308.1"/>
    </source>
</evidence>
<dbReference type="GO" id="GO:0003700">
    <property type="term" value="F:DNA-binding transcription factor activity"/>
    <property type="evidence" value="ECO:0007669"/>
    <property type="project" value="InterPro"/>
</dbReference>
<dbReference type="AlphaFoldDB" id="A0A1G8BAV3"/>
<proteinExistence type="predicted"/>
<accession>A0A1G8BAV3</accession>
<feature type="domain" description="HTH marR-type" evidence="1">
    <location>
        <begin position="37"/>
        <end position="172"/>
    </location>
</feature>
<dbReference type="InterPro" id="IPR000835">
    <property type="entry name" value="HTH_MarR-typ"/>
</dbReference>
<dbReference type="SUPFAM" id="SSF46785">
    <property type="entry name" value="Winged helix' DNA-binding domain"/>
    <property type="match status" value="1"/>
</dbReference>